<sequence length="45" mass="5086">MNDKVACLTLNRPDRLNAWTPRISLEVRDALHAAAGDDAVRVKRR</sequence>
<evidence type="ECO:0008006" key="3">
    <source>
        <dbReference type="Google" id="ProtNLM"/>
    </source>
</evidence>
<evidence type="ECO:0000313" key="2">
    <source>
        <dbReference type="Proteomes" id="UP000425960"/>
    </source>
</evidence>
<dbReference type="Proteomes" id="UP000425960">
    <property type="component" value="Chromosome"/>
</dbReference>
<reference evidence="1 2" key="1">
    <citation type="submission" date="2019-11" db="EMBL/GenBank/DDBJ databases">
        <title>Comparative genomics of hydrocarbon-degrading Desulfosarcina strains.</title>
        <authorList>
            <person name="Watanabe M."/>
            <person name="Kojima H."/>
            <person name="Fukui M."/>
        </authorList>
    </citation>
    <scope>NUCLEOTIDE SEQUENCE [LARGE SCALE GENOMIC DNA]</scope>
    <source>
        <strain evidence="1 2">28bB2T</strain>
    </source>
</reference>
<dbReference type="KEGG" id="dov:DSCO28_54100"/>
<accession>A0A5K7ZXD7</accession>
<dbReference type="Gene3D" id="3.30.300.220">
    <property type="match status" value="1"/>
</dbReference>
<protein>
    <recommendedName>
        <fullName evidence="3">Enoyl-CoA hydratase</fullName>
    </recommendedName>
</protein>
<dbReference type="SUPFAM" id="SSF52096">
    <property type="entry name" value="ClpP/crotonase"/>
    <property type="match status" value="1"/>
</dbReference>
<dbReference type="EMBL" id="AP021876">
    <property type="protein sequence ID" value="BBO84844.1"/>
    <property type="molecule type" value="Genomic_DNA"/>
</dbReference>
<name>A0A5K7ZXD7_9BACT</name>
<gene>
    <name evidence="1" type="ORF">DSCO28_54100</name>
</gene>
<organism evidence="1 2">
    <name type="scientific">Desulfosarcina ovata subsp. sediminis</name>
    <dbReference type="NCBI Taxonomy" id="885957"/>
    <lineage>
        <taxon>Bacteria</taxon>
        <taxon>Pseudomonadati</taxon>
        <taxon>Thermodesulfobacteriota</taxon>
        <taxon>Desulfobacteria</taxon>
        <taxon>Desulfobacterales</taxon>
        <taxon>Desulfosarcinaceae</taxon>
        <taxon>Desulfosarcina</taxon>
    </lineage>
</organism>
<dbReference type="InterPro" id="IPR029045">
    <property type="entry name" value="ClpP/crotonase-like_dom_sf"/>
</dbReference>
<proteinExistence type="predicted"/>
<evidence type="ECO:0000313" key="1">
    <source>
        <dbReference type="EMBL" id="BBO84844.1"/>
    </source>
</evidence>
<dbReference type="AlphaFoldDB" id="A0A5K7ZXD7"/>